<reference evidence="1 2" key="1">
    <citation type="submission" date="2014-04" db="EMBL/GenBank/DDBJ databases">
        <authorList>
            <consortium name="DOE Joint Genome Institute"/>
            <person name="Kuo A."/>
            <person name="Gay G."/>
            <person name="Dore J."/>
            <person name="Kohler A."/>
            <person name="Nagy L.G."/>
            <person name="Floudas D."/>
            <person name="Copeland A."/>
            <person name="Barry K.W."/>
            <person name="Cichocki N."/>
            <person name="Veneault-Fourrey C."/>
            <person name="LaButti K."/>
            <person name="Lindquist E.A."/>
            <person name="Lipzen A."/>
            <person name="Lundell T."/>
            <person name="Morin E."/>
            <person name="Murat C."/>
            <person name="Sun H."/>
            <person name="Tunlid A."/>
            <person name="Henrissat B."/>
            <person name="Grigoriev I.V."/>
            <person name="Hibbett D.S."/>
            <person name="Martin F."/>
            <person name="Nordberg H.P."/>
            <person name="Cantor M.N."/>
            <person name="Hua S.X."/>
        </authorList>
    </citation>
    <scope>NUCLEOTIDE SEQUENCE [LARGE SCALE GENOMIC DNA]</scope>
    <source>
        <strain evidence="2">h7</strain>
    </source>
</reference>
<protein>
    <submittedName>
        <fullName evidence="1">Uncharacterized protein</fullName>
    </submittedName>
</protein>
<dbReference type="Proteomes" id="UP000053424">
    <property type="component" value="Unassembled WGS sequence"/>
</dbReference>
<dbReference type="OrthoDB" id="3053652at2759"/>
<dbReference type="AlphaFoldDB" id="A0A0C2XD06"/>
<proteinExistence type="predicted"/>
<gene>
    <name evidence="1" type="ORF">M413DRAFT_32242</name>
</gene>
<organism evidence="1 2">
    <name type="scientific">Hebeloma cylindrosporum</name>
    <dbReference type="NCBI Taxonomy" id="76867"/>
    <lineage>
        <taxon>Eukaryota</taxon>
        <taxon>Fungi</taxon>
        <taxon>Dikarya</taxon>
        <taxon>Basidiomycota</taxon>
        <taxon>Agaricomycotina</taxon>
        <taxon>Agaricomycetes</taxon>
        <taxon>Agaricomycetidae</taxon>
        <taxon>Agaricales</taxon>
        <taxon>Agaricineae</taxon>
        <taxon>Hymenogastraceae</taxon>
        <taxon>Hebeloma</taxon>
    </lineage>
</organism>
<dbReference type="EMBL" id="KN831814">
    <property type="protein sequence ID" value="KIM35778.1"/>
    <property type="molecule type" value="Genomic_DNA"/>
</dbReference>
<name>A0A0C2XD06_HEBCY</name>
<dbReference type="HOGENOM" id="CLU_021046_0_0_1"/>
<dbReference type="Gene3D" id="1.20.1280.50">
    <property type="match status" value="1"/>
</dbReference>
<dbReference type="STRING" id="686832.A0A0C2XD06"/>
<evidence type="ECO:0000313" key="2">
    <source>
        <dbReference type="Proteomes" id="UP000053424"/>
    </source>
</evidence>
<evidence type="ECO:0000313" key="1">
    <source>
        <dbReference type="EMBL" id="KIM35778.1"/>
    </source>
</evidence>
<keyword evidence="2" id="KW-1185">Reference proteome</keyword>
<sequence>MEYKRTDLTIKELLSALHSKAIDLSKKEECLQQSEIAQYIDKIDDISRSFKRSFNRAAAINRLPVELLTRIFEAIQVHRSSRFPHPFAKTRHKFSEVEDANSWMPLTTHICSSWRAIALSTPSLWDDIYLHVRQGGKSSRWRYYPSPSILLRSHPVPLHVAVYVGAYRGPIPETTELSDALRSIPGRAESLQICCEGKLDAGMLDVLRHPFPQLTSLTLCLDIGGLNHFIKFSVPETLFGGGLPQLRRLSLWFYTSWSHHKFPNLTHVSLHDQYGRPSINEFLDLLEATPFLESLLLCTAGPTITQATVLPQRIVSLPSFRSAQFTSSLPDERYIVRILECFTIPHLTECSVRCTPGLGFANTIAPISPRAVDGIFSHIDPDGIMELHVYQYEAHAYNLEIGLSRISMQTRYNTLVAVPAPICRNIEHLHLVSPVAIPKVHWGGFPHLLSITCYDSMNGINTLVESLSRSTENGSPCPLLETIYLRPGERLPDPTDLETRQDTEFVRGVLSRFPEPMVVHRDLGNSYQVVLQLGPALPD</sequence>
<accession>A0A0C2XD06</accession>
<reference evidence="2" key="2">
    <citation type="submission" date="2015-01" db="EMBL/GenBank/DDBJ databases">
        <title>Evolutionary Origins and Diversification of the Mycorrhizal Mutualists.</title>
        <authorList>
            <consortium name="DOE Joint Genome Institute"/>
            <consortium name="Mycorrhizal Genomics Consortium"/>
            <person name="Kohler A."/>
            <person name="Kuo A."/>
            <person name="Nagy L.G."/>
            <person name="Floudas D."/>
            <person name="Copeland A."/>
            <person name="Barry K.W."/>
            <person name="Cichocki N."/>
            <person name="Veneault-Fourrey C."/>
            <person name="LaButti K."/>
            <person name="Lindquist E.A."/>
            <person name="Lipzen A."/>
            <person name="Lundell T."/>
            <person name="Morin E."/>
            <person name="Murat C."/>
            <person name="Riley R."/>
            <person name="Ohm R."/>
            <person name="Sun H."/>
            <person name="Tunlid A."/>
            <person name="Henrissat B."/>
            <person name="Grigoriev I.V."/>
            <person name="Hibbett D.S."/>
            <person name="Martin F."/>
        </authorList>
    </citation>
    <scope>NUCLEOTIDE SEQUENCE [LARGE SCALE GENOMIC DNA]</scope>
    <source>
        <strain evidence="2">h7</strain>
    </source>
</reference>